<proteinExistence type="predicted"/>
<dbReference type="Proteomes" id="UP000310158">
    <property type="component" value="Unassembled WGS sequence"/>
</dbReference>
<sequence length="74" mass="8108">MSSILSALTLTSSPISSPTISPQATPSPIQNETLEEQEYLDEATLAKLKMHSDIEYAPPLSPITHNDNDIRDEL</sequence>
<comment type="caution">
    <text evidence="2">The sequence shown here is derived from an EMBL/GenBank/DDBJ whole genome shotgun (WGS) entry which is preliminary data.</text>
</comment>
<dbReference type="EMBL" id="SGPL01000766">
    <property type="protein sequence ID" value="THH07589.1"/>
    <property type="molecule type" value="Genomic_DNA"/>
</dbReference>
<reference evidence="2 3" key="1">
    <citation type="submission" date="2019-02" db="EMBL/GenBank/DDBJ databases">
        <title>Genome sequencing of the rare red list fungi Bondarzewia mesenterica.</title>
        <authorList>
            <person name="Buettner E."/>
            <person name="Kellner H."/>
        </authorList>
    </citation>
    <scope>NUCLEOTIDE SEQUENCE [LARGE SCALE GENOMIC DNA]</scope>
    <source>
        <strain evidence="2 3">DSM 108281</strain>
    </source>
</reference>
<keyword evidence="3" id="KW-1185">Reference proteome</keyword>
<accession>A0A4S4L7W8</accession>
<evidence type="ECO:0000313" key="3">
    <source>
        <dbReference type="Proteomes" id="UP000310158"/>
    </source>
</evidence>
<feature type="compositionally biased region" description="Low complexity" evidence="1">
    <location>
        <begin position="1"/>
        <end position="29"/>
    </location>
</feature>
<feature type="region of interest" description="Disordered" evidence="1">
    <location>
        <begin position="1"/>
        <end position="31"/>
    </location>
</feature>
<protein>
    <submittedName>
        <fullName evidence="2">Uncharacterized protein</fullName>
    </submittedName>
</protein>
<name>A0A4S4L7W8_9AGAM</name>
<dbReference type="AlphaFoldDB" id="A0A4S4L7W8"/>
<organism evidence="2 3">
    <name type="scientific">Bondarzewia mesenterica</name>
    <dbReference type="NCBI Taxonomy" id="1095465"/>
    <lineage>
        <taxon>Eukaryota</taxon>
        <taxon>Fungi</taxon>
        <taxon>Dikarya</taxon>
        <taxon>Basidiomycota</taxon>
        <taxon>Agaricomycotina</taxon>
        <taxon>Agaricomycetes</taxon>
        <taxon>Russulales</taxon>
        <taxon>Bondarzewiaceae</taxon>
        <taxon>Bondarzewia</taxon>
    </lineage>
</organism>
<evidence type="ECO:0000313" key="2">
    <source>
        <dbReference type="EMBL" id="THH07589.1"/>
    </source>
</evidence>
<gene>
    <name evidence="2" type="ORF">EW146_g9272</name>
</gene>
<evidence type="ECO:0000256" key="1">
    <source>
        <dbReference type="SAM" id="MobiDB-lite"/>
    </source>
</evidence>